<dbReference type="GO" id="GO:0016787">
    <property type="term" value="F:hydrolase activity"/>
    <property type="evidence" value="ECO:0007669"/>
    <property type="project" value="UniProtKB-KW"/>
</dbReference>
<dbReference type="PANTHER" id="PTHR37984:SF5">
    <property type="entry name" value="PROTEIN NYNRIN-LIKE"/>
    <property type="match status" value="1"/>
</dbReference>
<feature type="domain" description="Reverse transcriptase RNase H-like" evidence="7">
    <location>
        <begin position="112"/>
        <end position="213"/>
    </location>
</feature>
<evidence type="ECO:0000256" key="1">
    <source>
        <dbReference type="ARBA" id="ARBA00022679"/>
    </source>
</evidence>
<dbReference type="InterPro" id="IPR050951">
    <property type="entry name" value="Retrovirus_Pol_polyprotein"/>
</dbReference>
<dbReference type="InterPro" id="IPR041373">
    <property type="entry name" value="RT_RNaseH"/>
</dbReference>
<evidence type="ECO:0000256" key="6">
    <source>
        <dbReference type="ARBA" id="ARBA00022918"/>
    </source>
</evidence>
<keyword evidence="5" id="KW-0378">Hydrolase</keyword>
<dbReference type="AlphaFoldDB" id="A0A4S4K6W3"/>
<keyword evidence="9" id="KW-1185">Reference proteome</keyword>
<keyword evidence="2" id="KW-0548">Nucleotidyltransferase</keyword>
<evidence type="ECO:0000313" key="8">
    <source>
        <dbReference type="EMBL" id="THG93543.1"/>
    </source>
</evidence>
<dbReference type="Gene3D" id="3.30.70.270">
    <property type="match status" value="1"/>
</dbReference>
<dbReference type="SUPFAM" id="SSF56672">
    <property type="entry name" value="DNA/RNA polymerases"/>
    <property type="match status" value="1"/>
</dbReference>
<dbReference type="Proteomes" id="UP000309038">
    <property type="component" value="Unassembled WGS sequence"/>
</dbReference>
<dbReference type="EMBL" id="SGPJ01000632">
    <property type="protein sequence ID" value="THG93543.1"/>
    <property type="molecule type" value="Genomic_DNA"/>
</dbReference>
<evidence type="ECO:0000259" key="7">
    <source>
        <dbReference type="Pfam" id="PF17917"/>
    </source>
</evidence>
<accession>A0A4S4K6W3</accession>
<evidence type="ECO:0000256" key="4">
    <source>
        <dbReference type="ARBA" id="ARBA00022759"/>
    </source>
</evidence>
<comment type="caution">
    <text evidence="8">The sequence shown here is derived from an EMBL/GenBank/DDBJ whole genome shotgun (WGS) entry which is preliminary data.</text>
</comment>
<name>A0A4S4K6W3_9APHY</name>
<proteinExistence type="predicted"/>
<protein>
    <recommendedName>
        <fullName evidence="7">Reverse transcriptase RNase H-like domain-containing protein</fullName>
    </recommendedName>
</protein>
<evidence type="ECO:0000313" key="9">
    <source>
        <dbReference type="Proteomes" id="UP000309038"/>
    </source>
</evidence>
<keyword evidence="1" id="KW-0808">Transferase</keyword>
<gene>
    <name evidence="8" type="ORF">EW026_g7717</name>
</gene>
<dbReference type="InterPro" id="IPR043128">
    <property type="entry name" value="Rev_trsase/Diguanyl_cyclase"/>
</dbReference>
<dbReference type="GO" id="GO:0003964">
    <property type="term" value="F:RNA-directed DNA polymerase activity"/>
    <property type="evidence" value="ECO:0007669"/>
    <property type="project" value="UniProtKB-KW"/>
</dbReference>
<reference evidence="8 9" key="1">
    <citation type="submission" date="2019-02" db="EMBL/GenBank/DDBJ databases">
        <title>Genome sequencing of the rare red list fungi Phlebia centrifuga.</title>
        <authorList>
            <person name="Buettner E."/>
            <person name="Kellner H."/>
        </authorList>
    </citation>
    <scope>NUCLEOTIDE SEQUENCE [LARGE SCALE GENOMIC DNA]</scope>
    <source>
        <strain evidence="8 9">DSM 108282</strain>
    </source>
</reference>
<evidence type="ECO:0000256" key="2">
    <source>
        <dbReference type="ARBA" id="ARBA00022695"/>
    </source>
</evidence>
<dbReference type="PANTHER" id="PTHR37984">
    <property type="entry name" value="PROTEIN CBG26694"/>
    <property type="match status" value="1"/>
</dbReference>
<dbReference type="Pfam" id="PF17917">
    <property type="entry name" value="RT_RNaseH"/>
    <property type="match status" value="1"/>
</dbReference>
<dbReference type="GO" id="GO:0004519">
    <property type="term" value="F:endonuclease activity"/>
    <property type="evidence" value="ECO:0007669"/>
    <property type="project" value="UniProtKB-KW"/>
</dbReference>
<keyword evidence="4" id="KW-0255">Endonuclease</keyword>
<dbReference type="InterPro" id="IPR043502">
    <property type="entry name" value="DNA/RNA_pol_sf"/>
</dbReference>
<evidence type="ECO:0000256" key="3">
    <source>
        <dbReference type="ARBA" id="ARBA00022722"/>
    </source>
</evidence>
<sequence>MDLFCVSINFLGHYILATGIEADNKKVEKILDWPVPRSASDVRSFLGLVRYISNFLPSLARHTLVLNTLTTKEADKDFHWTPAHFQAFEAVKLLVTSRECLTVIDHNNLGNNKFFVSCDASDFCTGAVLTYGETPETAHPVAFESQQLSGAELNYPVHEKELLAIVRAMRKWRVDLLGVPFIVFSDHRTLENFTEQKHLSRRQACWQEFMSQYDYTITYIAGVDNAPADAMSRKPQPPPLITPVGAISALKIRCDPDWISAVKAGYNDDSWCLRLLDSLWDSVAQHAVGPEATGISAIEAFERGWLDTRERNGIAVRFGLLYVGDQLVVPRAGSLREDVFKLAYDSLGH</sequence>
<keyword evidence="6" id="KW-0695">RNA-directed DNA polymerase</keyword>
<organism evidence="8 9">
    <name type="scientific">Hermanssonia centrifuga</name>
    <dbReference type="NCBI Taxonomy" id="98765"/>
    <lineage>
        <taxon>Eukaryota</taxon>
        <taxon>Fungi</taxon>
        <taxon>Dikarya</taxon>
        <taxon>Basidiomycota</taxon>
        <taxon>Agaricomycotina</taxon>
        <taxon>Agaricomycetes</taxon>
        <taxon>Polyporales</taxon>
        <taxon>Meruliaceae</taxon>
        <taxon>Hermanssonia</taxon>
    </lineage>
</organism>
<dbReference type="CDD" id="cd09274">
    <property type="entry name" value="RNase_HI_RT_Ty3"/>
    <property type="match status" value="1"/>
</dbReference>
<keyword evidence="3" id="KW-0540">Nuclease</keyword>
<evidence type="ECO:0000256" key="5">
    <source>
        <dbReference type="ARBA" id="ARBA00022801"/>
    </source>
</evidence>